<feature type="domain" description="AB hydrolase-1" evidence="2">
    <location>
        <begin position="38"/>
        <end position="268"/>
    </location>
</feature>
<dbReference type="AlphaFoldDB" id="A0A318MP09"/>
<reference evidence="3 4" key="1">
    <citation type="submission" date="2018-05" db="EMBL/GenBank/DDBJ databases">
        <title>Reference genomes for bee gut microbiota database.</title>
        <authorList>
            <person name="Ellegaard K.M."/>
        </authorList>
    </citation>
    <scope>NUCLEOTIDE SEQUENCE [LARGE SCALE GENOMIC DNA]</scope>
    <source>
        <strain evidence="3 4">ESL0200</strain>
    </source>
</reference>
<sequence length="279" mass="31042">MSDVNRRTAMPVHERYGQLSAWRWEATASPEHAEKSTIVALHGVYDSGRCWSTFASRMPAERSIVALDQNAHGKTPLLDGDFRMETLADQAISAIEDMHAGPIILVGHSMGGVVAHLVALERPDLVSRLILDEPAWVAGEVEADDNGFPLMLMGRARQIKRWSAGELLIDGWNKTRAWDPVDAGTWLDAKLDVDIEFVNRQHNWRTAATPESLPDLRMPFLLVAGDPNLGSVISEECMQRVRAAVPEADAHRLNASHETRKDRPDEYAGLVKEFIEHAD</sequence>
<dbReference type="EMBL" id="QGLL01000001">
    <property type="protein sequence ID" value="PXY85741.1"/>
    <property type="molecule type" value="Genomic_DNA"/>
</dbReference>
<evidence type="ECO:0000313" key="4">
    <source>
        <dbReference type="Proteomes" id="UP000247744"/>
    </source>
</evidence>
<accession>A0A318MP09</accession>
<dbReference type="Proteomes" id="UP000247744">
    <property type="component" value="Unassembled WGS sequence"/>
</dbReference>
<dbReference type="Gene3D" id="3.40.50.1820">
    <property type="entry name" value="alpha/beta hydrolase"/>
    <property type="match status" value="1"/>
</dbReference>
<dbReference type="InterPro" id="IPR029058">
    <property type="entry name" value="AB_hydrolase_fold"/>
</dbReference>
<comment type="caution">
    <text evidence="3">The sequence shown here is derived from an EMBL/GenBank/DDBJ whole genome shotgun (WGS) entry which is preliminary data.</text>
</comment>
<name>A0A318MP09_9BIFI</name>
<proteinExistence type="predicted"/>
<dbReference type="PRINTS" id="PR00111">
    <property type="entry name" value="ABHYDROLASE"/>
</dbReference>
<dbReference type="GO" id="GO:0052689">
    <property type="term" value="F:carboxylic ester hydrolase activity"/>
    <property type="evidence" value="ECO:0007669"/>
    <property type="project" value="TreeGrafter"/>
</dbReference>
<evidence type="ECO:0000256" key="1">
    <source>
        <dbReference type="ARBA" id="ARBA00022801"/>
    </source>
</evidence>
<protein>
    <recommendedName>
        <fullName evidence="2">AB hydrolase-1 domain-containing protein</fullName>
    </recommendedName>
</protein>
<keyword evidence="1" id="KW-0378">Hydrolase</keyword>
<evidence type="ECO:0000259" key="2">
    <source>
        <dbReference type="Pfam" id="PF12697"/>
    </source>
</evidence>
<evidence type="ECO:0000313" key="3">
    <source>
        <dbReference type="EMBL" id="PXY85741.1"/>
    </source>
</evidence>
<dbReference type="InterPro" id="IPR000073">
    <property type="entry name" value="AB_hydrolase_1"/>
</dbReference>
<gene>
    <name evidence="3" type="ORF">DKK75_00785</name>
</gene>
<organism evidence="3 4">
    <name type="scientific">Bifidobacterium asteroides</name>
    <dbReference type="NCBI Taxonomy" id="1684"/>
    <lineage>
        <taxon>Bacteria</taxon>
        <taxon>Bacillati</taxon>
        <taxon>Actinomycetota</taxon>
        <taxon>Actinomycetes</taxon>
        <taxon>Bifidobacteriales</taxon>
        <taxon>Bifidobacteriaceae</taxon>
        <taxon>Bifidobacterium</taxon>
    </lineage>
</organism>
<dbReference type="PANTHER" id="PTHR46118">
    <property type="entry name" value="PROTEIN ABHD11"/>
    <property type="match status" value="1"/>
</dbReference>
<dbReference type="OrthoDB" id="8444301at2"/>
<dbReference type="Pfam" id="PF12697">
    <property type="entry name" value="Abhydrolase_6"/>
    <property type="match status" value="1"/>
</dbReference>
<dbReference type="PANTHER" id="PTHR46118:SF4">
    <property type="entry name" value="PROTEIN ABHD11"/>
    <property type="match status" value="1"/>
</dbReference>
<dbReference type="SUPFAM" id="SSF53474">
    <property type="entry name" value="alpha/beta-Hydrolases"/>
    <property type="match status" value="1"/>
</dbReference>